<feature type="transmembrane region" description="Helical" evidence="5">
    <location>
        <begin position="63"/>
        <end position="81"/>
    </location>
</feature>
<feature type="transmembrane region" description="Helical" evidence="5">
    <location>
        <begin position="152"/>
        <end position="175"/>
    </location>
</feature>
<evidence type="ECO:0000313" key="8">
    <source>
        <dbReference type="Proteomes" id="UP000770015"/>
    </source>
</evidence>
<dbReference type="PANTHER" id="PTHR23502:SF74">
    <property type="entry name" value="MAJOR FACILITATOR SUPERFAMILY (MFS) PROFILE DOMAIN-CONTAINING PROTEIN"/>
    <property type="match status" value="1"/>
</dbReference>
<dbReference type="EMBL" id="JAGSXJ010000003">
    <property type="protein sequence ID" value="KAH6693492.1"/>
    <property type="molecule type" value="Genomic_DNA"/>
</dbReference>
<evidence type="ECO:0000256" key="1">
    <source>
        <dbReference type="ARBA" id="ARBA00004141"/>
    </source>
</evidence>
<feature type="transmembrane region" description="Helical" evidence="5">
    <location>
        <begin position="365"/>
        <end position="386"/>
    </location>
</feature>
<gene>
    <name evidence="7" type="ORF">F5X68DRAFT_164376</name>
</gene>
<proteinExistence type="predicted"/>
<evidence type="ECO:0000313" key="7">
    <source>
        <dbReference type="EMBL" id="KAH6693492.1"/>
    </source>
</evidence>
<dbReference type="GO" id="GO:0005886">
    <property type="term" value="C:plasma membrane"/>
    <property type="evidence" value="ECO:0007669"/>
    <property type="project" value="TreeGrafter"/>
</dbReference>
<feature type="transmembrane region" description="Helical" evidence="5">
    <location>
        <begin position="334"/>
        <end position="353"/>
    </location>
</feature>
<feature type="transmembrane region" description="Helical" evidence="5">
    <location>
        <begin position="93"/>
        <end position="112"/>
    </location>
</feature>
<keyword evidence="2 5" id="KW-0812">Transmembrane</keyword>
<sequence length="475" mass="51161">MAQDATEETAADASVPRFSKRKQLWITLAASWVTWNSNLGSSLPSGAAEVIRDGLDVASTSELVWLNSLYMLGYAAGPLLFGPLSEHIGRRPVILGAYLAYMVCTAACALSINKAMLLAFRFLTGFVASAPNATVGGLIADAHPDRRRRGLAMAYFTCAAAAGPLFGPMVSGFAQLHSWQLIFWVGLAIAGIGLPLPVFLPETFAPVLEKKRKKAAGEPEEVHLPEGSPGKGLLAELRVVFSRPAVMLVREPIVTWTSTYLALVYSILYLFFQAYPVIFGGVYGLSPGFVGLGYLPILAGIIAGLLVVFVYDAWLGQQRAMGSQWALNDTYRRLPLACIGGPLVVIGLFWLGWASRASVHPSIPMLSGLAFGAGYMLIFVAMVNYLSDAYREYSASAHTAASTTRSLAAAFLPLAAPRMYANLGVPWACSLLGFLFLALSAVPFVFIRFNDSIQKRSPFCQRLAIERPEMGQTSA</sequence>
<keyword evidence="8" id="KW-1185">Reference proteome</keyword>
<feature type="transmembrane region" description="Helical" evidence="5">
    <location>
        <begin position="393"/>
        <end position="412"/>
    </location>
</feature>
<feature type="transmembrane region" description="Helical" evidence="5">
    <location>
        <begin position="424"/>
        <end position="447"/>
    </location>
</feature>
<evidence type="ECO:0000256" key="2">
    <source>
        <dbReference type="ARBA" id="ARBA00022692"/>
    </source>
</evidence>
<protein>
    <submittedName>
        <fullName evidence="7">Major facilitator superfamily domain-containing protein</fullName>
    </submittedName>
</protein>
<dbReference type="OrthoDB" id="5141738at2759"/>
<dbReference type="Pfam" id="PF07690">
    <property type="entry name" value="MFS_1"/>
    <property type="match status" value="1"/>
</dbReference>
<comment type="subcellular location">
    <subcellularLocation>
        <location evidence="1">Membrane</location>
        <topology evidence="1">Multi-pass membrane protein</topology>
    </subcellularLocation>
</comment>
<dbReference type="PANTHER" id="PTHR23502">
    <property type="entry name" value="MAJOR FACILITATOR SUPERFAMILY"/>
    <property type="match status" value="1"/>
</dbReference>
<dbReference type="GO" id="GO:0022857">
    <property type="term" value="F:transmembrane transporter activity"/>
    <property type="evidence" value="ECO:0007669"/>
    <property type="project" value="InterPro"/>
</dbReference>
<accession>A0A9P8VJI4</accession>
<dbReference type="Gene3D" id="1.20.1250.20">
    <property type="entry name" value="MFS general substrate transporter like domains"/>
    <property type="match status" value="1"/>
</dbReference>
<organism evidence="7 8">
    <name type="scientific">Plectosphaerella plurivora</name>
    <dbReference type="NCBI Taxonomy" id="936078"/>
    <lineage>
        <taxon>Eukaryota</taxon>
        <taxon>Fungi</taxon>
        <taxon>Dikarya</taxon>
        <taxon>Ascomycota</taxon>
        <taxon>Pezizomycotina</taxon>
        <taxon>Sordariomycetes</taxon>
        <taxon>Hypocreomycetidae</taxon>
        <taxon>Glomerellales</taxon>
        <taxon>Plectosphaerellaceae</taxon>
        <taxon>Plectosphaerella</taxon>
    </lineage>
</organism>
<name>A0A9P8VJI4_9PEZI</name>
<dbReference type="PROSITE" id="PS50850">
    <property type="entry name" value="MFS"/>
    <property type="match status" value="1"/>
</dbReference>
<dbReference type="InterPro" id="IPR036259">
    <property type="entry name" value="MFS_trans_sf"/>
</dbReference>
<evidence type="ECO:0000259" key="6">
    <source>
        <dbReference type="PROSITE" id="PS50850"/>
    </source>
</evidence>
<feature type="transmembrane region" description="Helical" evidence="5">
    <location>
        <begin position="181"/>
        <end position="204"/>
    </location>
</feature>
<feature type="transmembrane region" description="Helical" evidence="5">
    <location>
        <begin position="253"/>
        <end position="272"/>
    </location>
</feature>
<reference evidence="7" key="1">
    <citation type="journal article" date="2021" name="Nat. Commun.">
        <title>Genetic determinants of endophytism in the Arabidopsis root mycobiome.</title>
        <authorList>
            <person name="Mesny F."/>
            <person name="Miyauchi S."/>
            <person name="Thiergart T."/>
            <person name="Pickel B."/>
            <person name="Atanasova L."/>
            <person name="Karlsson M."/>
            <person name="Huettel B."/>
            <person name="Barry K.W."/>
            <person name="Haridas S."/>
            <person name="Chen C."/>
            <person name="Bauer D."/>
            <person name="Andreopoulos W."/>
            <person name="Pangilinan J."/>
            <person name="LaButti K."/>
            <person name="Riley R."/>
            <person name="Lipzen A."/>
            <person name="Clum A."/>
            <person name="Drula E."/>
            <person name="Henrissat B."/>
            <person name="Kohler A."/>
            <person name="Grigoriev I.V."/>
            <person name="Martin F.M."/>
            <person name="Hacquard S."/>
        </authorList>
    </citation>
    <scope>NUCLEOTIDE SEQUENCE</scope>
    <source>
        <strain evidence="7">MPI-SDFR-AT-0117</strain>
    </source>
</reference>
<keyword evidence="4 5" id="KW-0472">Membrane</keyword>
<feature type="transmembrane region" description="Helical" evidence="5">
    <location>
        <begin position="118"/>
        <end position="140"/>
    </location>
</feature>
<feature type="transmembrane region" description="Helical" evidence="5">
    <location>
        <begin position="292"/>
        <end position="314"/>
    </location>
</feature>
<evidence type="ECO:0000256" key="4">
    <source>
        <dbReference type="ARBA" id="ARBA00023136"/>
    </source>
</evidence>
<evidence type="ECO:0000256" key="5">
    <source>
        <dbReference type="SAM" id="Phobius"/>
    </source>
</evidence>
<comment type="caution">
    <text evidence="7">The sequence shown here is derived from an EMBL/GenBank/DDBJ whole genome shotgun (WGS) entry which is preliminary data.</text>
</comment>
<dbReference type="AlphaFoldDB" id="A0A9P8VJI4"/>
<dbReference type="Proteomes" id="UP000770015">
    <property type="component" value="Unassembled WGS sequence"/>
</dbReference>
<dbReference type="SUPFAM" id="SSF103473">
    <property type="entry name" value="MFS general substrate transporter"/>
    <property type="match status" value="1"/>
</dbReference>
<feature type="domain" description="Major facilitator superfamily (MFS) profile" evidence="6">
    <location>
        <begin position="26"/>
        <end position="455"/>
    </location>
</feature>
<dbReference type="InterPro" id="IPR011701">
    <property type="entry name" value="MFS"/>
</dbReference>
<keyword evidence="3 5" id="KW-1133">Transmembrane helix</keyword>
<dbReference type="InterPro" id="IPR020846">
    <property type="entry name" value="MFS_dom"/>
</dbReference>
<evidence type="ECO:0000256" key="3">
    <source>
        <dbReference type="ARBA" id="ARBA00022989"/>
    </source>
</evidence>